<sequence length="110" mass="12735">MSDTLAKIKQRAAEEYPNDYSMQAYEIDQQIEALNKLSGYLEQFGEDNEIANTCITKAMSDWPENYSMQLYEFEGQLNAANEFFPYENTQIPKSVLDSVKARVFQEWPGD</sequence>
<comment type="caution">
    <text evidence="1">The sequence shown here is derived from an EMBL/GenBank/DDBJ whole genome shotgun (WGS) entry which is preliminary data.</text>
</comment>
<dbReference type="EMBL" id="WWNR01000008">
    <property type="protein sequence ID" value="MZQ90184.1"/>
    <property type="molecule type" value="Genomic_DNA"/>
</dbReference>
<dbReference type="RefSeq" id="WP_161347537.1">
    <property type="nucleotide sequence ID" value="NZ_BMGW01000008.1"/>
</dbReference>
<accession>A0A6L8VJB4</accession>
<protein>
    <submittedName>
        <fullName evidence="1">Uncharacterized protein</fullName>
    </submittedName>
</protein>
<evidence type="ECO:0000313" key="1">
    <source>
        <dbReference type="EMBL" id="MZQ90184.1"/>
    </source>
</evidence>
<dbReference type="Proteomes" id="UP000477083">
    <property type="component" value="Unassembled WGS sequence"/>
</dbReference>
<gene>
    <name evidence="1" type="ORF">GS660_13905</name>
</gene>
<evidence type="ECO:0000313" key="2">
    <source>
        <dbReference type="Proteomes" id="UP000477083"/>
    </source>
</evidence>
<reference evidence="1 2" key="1">
    <citation type="submission" date="2020-01" db="EMBL/GenBank/DDBJ databases">
        <title>Frigidibacter albus SP32T (=CGMCC 1.13995T).</title>
        <authorList>
            <person name="Liao X."/>
        </authorList>
    </citation>
    <scope>NUCLEOTIDE SEQUENCE [LARGE SCALE GENOMIC DNA]</scope>
    <source>
        <strain evidence="1 2">SP32</strain>
    </source>
</reference>
<name>A0A6L8VJB4_9RHOB</name>
<dbReference type="AlphaFoldDB" id="A0A6L8VJB4"/>
<organism evidence="1 2">
    <name type="scientific">Frigidibacter albus</name>
    <dbReference type="NCBI Taxonomy" id="1465486"/>
    <lineage>
        <taxon>Bacteria</taxon>
        <taxon>Pseudomonadati</taxon>
        <taxon>Pseudomonadota</taxon>
        <taxon>Alphaproteobacteria</taxon>
        <taxon>Rhodobacterales</taxon>
        <taxon>Paracoccaceae</taxon>
        <taxon>Frigidibacter</taxon>
    </lineage>
</organism>
<proteinExistence type="predicted"/>
<keyword evidence="2" id="KW-1185">Reference proteome</keyword>